<accession>A0ABR3GQL1</accession>
<dbReference type="PROSITE" id="PS50801">
    <property type="entry name" value="STAS"/>
    <property type="match status" value="1"/>
</dbReference>
<reference evidence="8 9" key="1">
    <citation type="submission" date="2024-02" db="EMBL/GenBank/DDBJ databases">
        <title>Discinaceae phylogenomics.</title>
        <authorList>
            <person name="Dirks A.C."/>
            <person name="James T.Y."/>
        </authorList>
    </citation>
    <scope>NUCLEOTIDE SEQUENCE [LARGE SCALE GENOMIC DNA]</scope>
    <source>
        <strain evidence="8 9">ACD0624</strain>
    </source>
</reference>
<dbReference type="Proteomes" id="UP001447188">
    <property type="component" value="Unassembled WGS sequence"/>
</dbReference>
<feature type="transmembrane region" description="Helical" evidence="6">
    <location>
        <begin position="499"/>
        <end position="526"/>
    </location>
</feature>
<evidence type="ECO:0000256" key="3">
    <source>
        <dbReference type="ARBA" id="ARBA00022989"/>
    </source>
</evidence>
<feature type="transmembrane region" description="Helical" evidence="6">
    <location>
        <begin position="192"/>
        <end position="212"/>
    </location>
</feature>
<dbReference type="EMBL" id="JBBBZM010000025">
    <property type="protein sequence ID" value="KAL0638197.1"/>
    <property type="molecule type" value="Genomic_DNA"/>
</dbReference>
<dbReference type="InterPro" id="IPR011547">
    <property type="entry name" value="SLC26A/SulP_dom"/>
</dbReference>
<dbReference type="Pfam" id="PF01740">
    <property type="entry name" value="STAS"/>
    <property type="match status" value="1"/>
</dbReference>
<evidence type="ECO:0000313" key="8">
    <source>
        <dbReference type="EMBL" id="KAL0638197.1"/>
    </source>
</evidence>
<feature type="domain" description="STAS" evidence="7">
    <location>
        <begin position="557"/>
        <end position="695"/>
    </location>
</feature>
<proteinExistence type="predicted"/>
<feature type="transmembrane region" description="Helical" evidence="6">
    <location>
        <begin position="438"/>
        <end position="456"/>
    </location>
</feature>
<evidence type="ECO:0000259" key="7">
    <source>
        <dbReference type="PROSITE" id="PS50801"/>
    </source>
</evidence>
<evidence type="ECO:0000256" key="4">
    <source>
        <dbReference type="ARBA" id="ARBA00023136"/>
    </source>
</evidence>
<feature type="transmembrane region" description="Helical" evidence="6">
    <location>
        <begin position="370"/>
        <end position="389"/>
    </location>
</feature>
<name>A0ABR3GQL1_9PEZI</name>
<feature type="transmembrane region" description="Helical" evidence="6">
    <location>
        <begin position="107"/>
        <end position="129"/>
    </location>
</feature>
<feature type="transmembrane region" description="Helical" evidence="6">
    <location>
        <begin position="224"/>
        <end position="244"/>
    </location>
</feature>
<comment type="caution">
    <text evidence="8">The sequence shown here is derived from an EMBL/GenBank/DDBJ whole genome shotgun (WGS) entry which is preliminary data.</text>
</comment>
<evidence type="ECO:0000313" key="9">
    <source>
        <dbReference type="Proteomes" id="UP001447188"/>
    </source>
</evidence>
<dbReference type="InterPro" id="IPR036513">
    <property type="entry name" value="STAS_dom_sf"/>
</dbReference>
<dbReference type="PANTHER" id="PTHR11814">
    <property type="entry name" value="SULFATE TRANSPORTER"/>
    <property type="match status" value="1"/>
</dbReference>
<feature type="transmembrane region" description="Helical" evidence="6">
    <location>
        <begin position="278"/>
        <end position="297"/>
    </location>
</feature>
<comment type="subcellular location">
    <subcellularLocation>
        <location evidence="1">Membrane</location>
        <topology evidence="1">Multi-pass membrane protein</topology>
    </subcellularLocation>
</comment>
<dbReference type="SUPFAM" id="SSF52091">
    <property type="entry name" value="SpoIIaa-like"/>
    <property type="match status" value="1"/>
</dbReference>
<dbReference type="InterPro" id="IPR001902">
    <property type="entry name" value="SLC26A/SulP_fam"/>
</dbReference>
<feature type="compositionally biased region" description="Polar residues" evidence="5">
    <location>
        <begin position="24"/>
        <end position="34"/>
    </location>
</feature>
<feature type="transmembrane region" description="Helical" evidence="6">
    <location>
        <begin position="81"/>
        <end position="101"/>
    </location>
</feature>
<evidence type="ECO:0000256" key="1">
    <source>
        <dbReference type="ARBA" id="ARBA00004141"/>
    </source>
</evidence>
<dbReference type="Gene3D" id="3.30.750.24">
    <property type="entry name" value="STAS domain"/>
    <property type="match status" value="1"/>
</dbReference>
<dbReference type="CDD" id="cd07042">
    <property type="entry name" value="STAS_SulP_like_sulfate_transporter"/>
    <property type="match status" value="1"/>
</dbReference>
<evidence type="ECO:0000256" key="2">
    <source>
        <dbReference type="ARBA" id="ARBA00022692"/>
    </source>
</evidence>
<dbReference type="Pfam" id="PF00916">
    <property type="entry name" value="Sulfate_transp"/>
    <property type="match status" value="1"/>
</dbReference>
<keyword evidence="9" id="KW-1185">Reference proteome</keyword>
<feature type="transmembrane region" description="Helical" evidence="6">
    <location>
        <begin position="136"/>
        <end position="158"/>
    </location>
</feature>
<keyword evidence="3 6" id="KW-1133">Transmembrane helix</keyword>
<keyword evidence="4 6" id="KW-0472">Membrane</keyword>
<gene>
    <name evidence="8" type="ORF">Q9L58_002811</name>
</gene>
<sequence length="711" mass="76040">MSTTPSGSRPSRGANPLTRLLTGDGTSDHGTFTSSDDETRPGTPVASVHLAPEVRMGGGILLKRKTTTARMAEEAGVTRPWLMYASYYIPSIGWLGTYQWSYLLGDVVAGITMASFYIPMALSLSANLAHLPPIHGLYSFAIQPLVYGLLGSCPTMSVGPEAAGSLLLGTAITALNQHHPAFDDGDEAFNNARLAGVITGMTGAFAFIAGIVRLGFLDSVLSRPLLRGFISAVGFVIFVDQLIAETGLTTPAKEAGVLHASTLQKALWLLQNFRSTHVLTFSVAAVSFGIIMIGRFFKKRLEKRAPYIAFLPDRFAVVVLSAILTYNLGWDQKGLQVLGNVEAPSGSLFRFNFPFQLAHLTNLKETMSTAFLISVLGFFESVVAAKSLGTTLDANISSNRELIALGTANMIGGCFQSLPAFGGYGRSKVNKATGGRTPISSMVLSICTIICTTTLLPYFYYLPRAVLSAMISVVAVSLLEEAPEDIAFFFRISAYADLATMLLVFATTVIWSLETGIAIGVGISLIQVIRNSTRARIQILGRVPGTQNMFKAAEEVPAEELEDVEGCLIVKMTEGLTFANTGELKNRLRRLERYGDARAHPSLPRLRARAQGGGRGGSTRTVIFDVKGVRRMDGSGTQVLREIVGGYVQKGVAVWFSRCPREGGVWEMFVESGIVAVVGGRSHFVGSVEEALRLSSGSSGVGVSGSDEGVV</sequence>
<evidence type="ECO:0000256" key="6">
    <source>
        <dbReference type="SAM" id="Phobius"/>
    </source>
</evidence>
<organism evidence="8 9">
    <name type="scientific">Discina gigas</name>
    <dbReference type="NCBI Taxonomy" id="1032678"/>
    <lineage>
        <taxon>Eukaryota</taxon>
        <taxon>Fungi</taxon>
        <taxon>Dikarya</taxon>
        <taxon>Ascomycota</taxon>
        <taxon>Pezizomycotina</taxon>
        <taxon>Pezizomycetes</taxon>
        <taxon>Pezizales</taxon>
        <taxon>Discinaceae</taxon>
        <taxon>Discina</taxon>
    </lineage>
</organism>
<feature type="region of interest" description="Disordered" evidence="5">
    <location>
        <begin position="1"/>
        <end position="45"/>
    </location>
</feature>
<keyword evidence="2 6" id="KW-0812">Transmembrane</keyword>
<protein>
    <recommendedName>
        <fullName evidence="7">STAS domain-containing protein</fullName>
    </recommendedName>
</protein>
<feature type="transmembrane region" description="Helical" evidence="6">
    <location>
        <begin position="401"/>
        <end position="418"/>
    </location>
</feature>
<evidence type="ECO:0000256" key="5">
    <source>
        <dbReference type="SAM" id="MobiDB-lite"/>
    </source>
</evidence>
<dbReference type="InterPro" id="IPR002645">
    <property type="entry name" value="STAS_dom"/>
</dbReference>